<dbReference type="InterPro" id="IPR001878">
    <property type="entry name" value="Znf_CCHC"/>
</dbReference>
<dbReference type="PROSITE" id="PS50158">
    <property type="entry name" value="ZF_CCHC"/>
    <property type="match status" value="1"/>
</dbReference>
<dbReference type="OrthoDB" id="1745446at2759"/>
<dbReference type="AlphaFoldDB" id="A0A8J4RAB7"/>
<proteinExistence type="predicted"/>
<evidence type="ECO:0000259" key="2">
    <source>
        <dbReference type="PROSITE" id="PS50158"/>
    </source>
</evidence>
<dbReference type="SUPFAM" id="SSF57756">
    <property type="entry name" value="Retrovirus zinc finger-like domains"/>
    <property type="match status" value="1"/>
</dbReference>
<gene>
    <name evidence="3" type="ORF">CMV_012448</name>
</gene>
<dbReference type="InterPro" id="IPR036875">
    <property type="entry name" value="Znf_CCHC_sf"/>
</dbReference>
<dbReference type="GO" id="GO:0008270">
    <property type="term" value="F:zinc ion binding"/>
    <property type="evidence" value="ECO:0007669"/>
    <property type="project" value="UniProtKB-KW"/>
</dbReference>
<evidence type="ECO:0000256" key="1">
    <source>
        <dbReference type="PROSITE-ProRule" id="PRU00047"/>
    </source>
</evidence>
<keyword evidence="1" id="KW-0862">Zinc</keyword>
<organism evidence="3 4">
    <name type="scientific">Castanea mollissima</name>
    <name type="common">Chinese chestnut</name>
    <dbReference type="NCBI Taxonomy" id="60419"/>
    <lineage>
        <taxon>Eukaryota</taxon>
        <taxon>Viridiplantae</taxon>
        <taxon>Streptophyta</taxon>
        <taxon>Embryophyta</taxon>
        <taxon>Tracheophyta</taxon>
        <taxon>Spermatophyta</taxon>
        <taxon>Magnoliopsida</taxon>
        <taxon>eudicotyledons</taxon>
        <taxon>Gunneridae</taxon>
        <taxon>Pentapetalae</taxon>
        <taxon>rosids</taxon>
        <taxon>fabids</taxon>
        <taxon>Fagales</taxon>
        <taxon>Fagaceae</taxon>
        <taxon>Castanea</taxon>
    </lineage>
</organism>
<feature type="domain" description="CCHC-type" evidence="2">
    <location>
        <begin position="46"/>
        <end position="59"/>
    </location>
</feature>
<dbReference type="GO" id="GO:0003676">
    <property type="term" value="F:nucleic acid binding"/>
    <property type="evidence" value="ECO:0007669"/>
    <property type="project" value="InterPro"/>
</dbReference>
<name>A0A8J4RAB7_9ROSI</name>
<sequence length="81" mass="8537">MTILSAVIMVATPIGSVLNNLLQVEAEAAVVAVAGSSFSSNSRPTCQLCGKTGHIAPKCFHRFDISYQGRGNGDHPPPRQD</sequence>
<dbReference type="Proteomes" id="UP000737018">
    <property type="component" value="Unassembled WGS sequence"/>
</dbReference>
<comment type="caution">
    <text evidence="3">The sequence shown here is derived from an EMBL/GenBank/DDBJ whole genome shotgun (WGS) entry which is preliminary data.</text>
</comment>
<evidence type="ECO:0000313" key="3">
    <source>
        <dbReference type="EMBL" id="KAF3963125.1"/>
    </source>
</evidence>
<keyword evidence="1" id="KW-0479">Metal-binding</keyword>
<protein>
    <recommendedName>
        <fullName evidence="2">CCHC-type domain-containing protein</fullName>
    </recommendedName>
</protein>
<evidence type="ECO:0000313" key="4">
    <source>
        <dbReference type="Proteomes" id="UP000737018"/>
    </source>
</evidence>
<dbReference type="EMBL" id="JRKL02001593">
    <property type="protein sequence ID" value="KAF3963125.1"/>
    <property type="molecule type" value="Genomic_DNA"/>
</dbReference>
<keyword evidence="1" id="KW-0863">Zinc-finger</keyword>
<accession>A0A8J4RAB7</accession>
<keyword evidence="4" id="KW-1185">Reference proteome</keyword>
<reference evidence="3" key="1">
    <citation type="submission" date="2020-03" db="EMBL/GenBank/DDBJ databases">
        <title>Castanea mollissima Vanexum genome sequencing.</title>
        <authorList>
            <person name="Staton M."/>
        </authorList>
    </citation>
    <scope>NUCLEOTIDE SEQUENCE</scope>
    <source>
        <tissue evidence="3">Leaf</tissue>
    </source>
</reference>